<gene>
    <name evidence="14" type="primary">LOC101500626</name>
</gene>
<dbReference type="GO" id="GO:2001070">
    <property type="term" value="F:starch binding"/>
    <property type="evidence" value="ECO:0007669"/>
    <property type="project" value="InterPro"/>
</dbReference>
<dbReference type="Pfam" id="PF00686">
    <property type="entry name" value="CBM_20"/>
    <property type="match status" value="2"/>
</dbReference>
<evidence type="ECO:0000256" key="11">
    <source>
        <dbReference type="SAM" id="MobiDB-lite"/>
    </source>
</evidence>
<dbReference type="InterPro" id="IPR013784">
    <property type="entry name" value="Carb-bd-like_fold"/>
</dbReference>
<dbReference type="InterPro" id="IPR013783">
    <property type="entry name" value="Ig-like_fold"/>
</dbReference>
<dbReference type="GO" id="GO:0005975">
    <property type="term" value="P:carbohydrate metabolic process"/>
    <property type="evidence" value="ECO:0007669"/>
    <property type="project" value="InterPro"/>
</dbReference>
<comment type="catalytic activity">
    <reaction evidence="1">
        <text>Transfers a segment of a (1-&gt;4)-alpha-D-glucan to a new position in an acceptor, which may be glucose or a (1-&gt;4)-alpha-D-glucan.</text>
        <dbReference type="EC" id="2.4.1.25"/>
    </reaction>
</comment>
<evidence type="ECO:0000256" key="8">
    <source>
        <dbReference type="ARBA" id="ARBA00023277"/>
    </source>
</evidence>
<dbReference type="Pfam" id="PF02446">
    <property type="entry name" value="Glyco_hydro_77"/>
    <property type="match status" value="1"/>
</dbReference>
<dbReference type="InterPro" id="IPR003385">
    <property type="entry name" value="Glyco_hydro_77"/>
</dbReference>
<dbReference type="Proteomes" id="UP000087171">
    <property type="component" value="Chromosome Ca3"/>
</dbReference>
<dbReference type="eggNOG" id="ENOG502QR3V">
    <property type="taxonomic scope" value="Eukaryota"/>
</dbReference>
<dbReference type="SMART" id="SM01065">
    <property type="entry name" value="CBM_2"/>
    <property type="match status" value="2"/>
</dbReference>
<dbReference type="InterPro" id="IPR002044">
    <property type="entry name" value="CBM20"/>
</dbReference>
<comment type="subcellular location">
    <subcellularLocation>
        <location evidence="2">Cytoplasm</location>
    </subcellularLocation>
</comment>
<feature type="domain" description="CBM20" evidence="12">
    <location>
        <begin position="10"/>
        <end position="119"/>
    </location>
</feature>
<dbReference type="KEGG" id="cam:101500626"/>
<evidence type="ECO:0000313" key="14">
    <source>
        <dbReference type="RefSeq" id="XP_004493318.1"/>
    </source>
</evidence>
<keyword evidence="6" id="KW-0328">Glycosyltransferase</keyword>
<feature type="domain" description="CBM20" evidence="12">
    <location>
        <begin position="153"/>
        <end position="266"/>
    </location>
</feature>
<reference evidence="13" key="1">
    <citation type="journal article" date="2013" name="Nat. Biotechnol.">
        <title>Draft genome sequence of chickpea (Cicer arietinum) provides a resource for trait improvement.</title>
        <authorList>
            <person name="Varshney R.K."/>
            <person name="Song C."/>
            <person name="Saxena R.K."/>
            <person name="Azam S."/>
            <person name="Yu S."/>
            <person name="Sharpe A.G."/>
            <person name="Cannon S."/>
            <person name="Baek J."/>
            <person name="Rosen B.D."/>
            <person name="Tar'an B."/>
            <person name="Millan T."/>
            <person name="Zhang X."/>
            <person name="Ramsay L.D."/>
            <person name="Iwata A."/>
            <person name="Wang Y."/>
            <person name="Nelson W."/>
            <person name="Farmer A.D."/>
            <person name="Gaur P.M."/>
            <person name="Soderlund C."/>
            <person name="Penmetsa R.V."/>
            <person name="Xu C."/>
            <person name="Bharti A.K."/>
            <person name="He W."/>
            <person name="Winter P."/>
            <person name="Zhao S."/>
            <person name="Hane J.K."/>
            <person name="Carrasquilla-Garcia N."/>
            <person name="Condie J.A."/>
            <person name="Upadhyaya H.D."/>
            <person name="Luo M.C."/>
            <person name="Thudi M."/>
            <person name="Gowda C.L."/>
            <person name="Singh N.P."/>
            <person name="Lichtenzveig J."/>
            <person name="Gali K.K."/>
            <person name="Rubio J."/>
            <person name="Nadarajan N."/>
            <person name="Dolezel J."/>
            <person name="Bansal K.C."/>
            <person name="Xu X."/>
            <person name="Edwards D."/>
            <person name="Zhang G."/>
            <person name="Kahl G."/>
            <person name="Gil J."/>
            <person name="Singh K.B."/>
            <person name="Datta S.K."/>
            <person name="Jackson S.A."/>
            <person name="Wang J."/>
            <person name="Cook D.R."/>
        </authorList>
    </citation>
    <scope>NUCLEOTIDE SEQUENCE [LARGE SCALE GENOMIC DNA]</scope>
    <source>
        <strain evidence="13">cv. CDC Frontier</strain>
    </source>
</reference>
<organism evidence="13 14">
    <name type="scientific">Cicer arietinum</name>
    <name type="common">Chickpea</name>
    <name type="synonym">Garbanzo</name>
    <dbReference type="NCBI Taxonomy" id="3827"/>
    <lineage>
        <taxon>Eukaryota</taxon>
        <taxon>Viridiplantae</taxon>
        <taxon>Streptophyta</taxon>
        <taxon>Embryophyta</taxon>
        <taxon>Tracheophyta</taxon>
        <taxon>Spermatophyta</taxon>
        <taxon>Magnoliopsida</taxon>
        <taxon>eudicotyledons</taxon>
        <taxon>Gunneridae</taxon>
        <taxon>Pentapetalae</taxon>
        <taxon>rosids</taxon>
        <taxon>fabids</taxon>
        <taxon>Fabales</taxon>
        <taxon>Fabaceae</taxon>
        <taxon>Papilionoideae</taxon>
        <taxon>50 kb inversion clade</taxon>
        <taxon>NPAAA clade</taxon>
        <taxon>Hologalegina</taxon>
        <taxon>IRL clade</taxon>
        <taxon>Cicereae</taxon>
        <taxon>Cicer</taxon>
    </lineage>
</organism>
<keyword evidence="13" id="KW-1185">Reference proteome</keyword>
<dbReference type="EC" id="2.4.1.25" evidence="4"/>
<dbReference type="CDD" id="cd05815">
    <property type="entry name" value="CBM20_DPE2_repeat1"/>
    <property type="match status" value="1"/>
</dbReference>
<dbReference type="OrthoDB" id="6123450at2759"/>
<keyword evidence="7" id="KW-0808">Transferase</keyword>
<evidence type="ECO:0000256" key="2">
    <source>
        <dbReference type="ARBA" id="ARBA00004496"/>
    </source>
</evidence>
<dbReference type="GeneID" id="101500626"/>
<evidence type="ECO:0000256" key="7">
    <source>
        <dbReference type="ARBA" id="ARBA00022679"/>
    </source>
</evidence>
<dbReference type="InterPro" id="IPR034841">
    <property type="entry name" value="CBM20_DPE2_2"/>
</dbReference>
<evidence type="ECO:0000256" key="6">
    <source>
        <dbReference type="ARBA" id="ARBA00022676"/>
    </source>
</evidence>
<proteinExistence type="inferred from homology"/>
<evidence type="ECO:0000256" key="1">
    <source>
        <dbReference type="ARBA" id="ARBA00000439"/>
    </source>
</evidence>
<evidence type="ECO:0000256" key="3">
    <source>
        <dbReference type="ARBA" id="ARBA00005684"/>
    </source>
</evidence>
<dbReference type="RefSeq" id="XP_004493318.1">
    <property type="nucleotide sequence ID" value="XM_004493261.2"/>
</dbReference>
<keyword evidence="5" id="KW-0963">Cytoplasm</keyword>
<dbReference type="InterPro" id="IPR034840">
    <property type="entry name" value="CBM20_DPE2_1"/>
</dbReference>
<name>A0A1S2XTD7_CICAR</name>
<accession>A0A1S2XTD7</accession>
<dbReference type="SUPFAM" id="SSF51445">
    <property type="entry name" value="(Trans)glycosidases"/>
    <property type="match status" value="1"/>
</dbReference>
<reference evidence="14" key="2">
    <citation type="submission" date="2025-08" db="UniProtKB">
        <authorList>
            <consortium name="RefSeq"/>
        </authorList>
    </citation>
    <scope>IDENTIFICATION</scope>
    <source>
        <tissue evidence="14">Etiolated seedlings</tissue>
    </source>
</reference>
<dbReference type="GO" id="GO:0005737">
    <property type="term" value="C:cytoplasm"/>
    <property type="evidence" value="ECO:0007669"/>
    <property type="project" value="UniProtKB-SubCell"/>
</dbReference>
<dbReference type="STRING" id="3827.A0A1S2XTD7"/>
<dbReference type="InterPro" id="IPR017853">
    <property type="entry name" value="GH"/>
</dbReference>
<dbReference type="SUPFAM" id="SSF49452">
    <property type="entry name" value="Starch-binding domain-like"/>
    <property type="match status" value="2"/>
</dbReference>
<keyword evidence="8" id="KW-0119">Carbohydrate metabolism</keyword>
<dbReference type="Gene3D" id="2.60.40.10">
    <property type="entry name" value="Immunoglobulins"/>
    <property type="match status" value="2"/>
</dbReference>
<evidence type="ECO:0000256" key="10">
    <source>
        <dbReference type="ARBA" id="ARBA00031501"/>
    </source>
</evidence>
<dbReference type="PANTHER" id="PTHR32518:SF3">
    <property type="entry name" value="4-ALPHA-GLUCANOTRANSFERASE"/>
    <property type="match status" value="1"/>
</dbReference>
<evidence type="ECO:0000256" key="4">
    <source>
        <dbReference type="ARBA" id="ARBA00012560"/>
    </source>
</evidence>
<evidence type="ECO:0000256" key="9">
    <source>
        <dbReference type="ARBA" id="ARBA00031423"/>
    </source>
</evidence>
<dbReference type="AlphaFoldDB" id="A0A1S2XTD7"/>
<evidence type="ECO:0000256" key="5">
    <source>
        <dbReference type="ARBA" id="ARBA00022490"/>
    </source>
</evidence>
<dbReference type="Gene3D" id="3.20.20.80">
    <property type="entry name" value="Glycosidases"/>
    <property type="match status" value="2"/>
</dbReference>
<dbReference type="CDD" id="cd05816">
    <property type="entry name" value="CBM20_DPE2_repeat2"/>
    <property type="match status" value="1"/>
</dbReference>
<comment type="similarity">
    <text evidence="3">Belongs to the disproportionating enzyme family.</text>
</comment>
<sequence length="977" mass="113021">MVNPGLSTGNKLVNSVKISFRLPYLTQWGQSLLVCGSVPVLGSWNVKKGVLLSPFHEGSELIWSGSITVPKGFQCEYTYYVVDDKKNVVRWEMGKKHELRLPEGVQSGQEIEFRDLWQTGSDALPFRSAFRDVIFRQSWDSTIKTGVNHINVEPEAESILVQFKVFCPNIEKDTSIYVIGSNTKLGHWKVQHGLKLSYFGEFVWLAECVMQRSDFPIKYRYCKYGRSGNASIENGPNREVSINSSRREAKYIYLSDGMIRETPWRGAGVAIPMFSIRSESDLGVGEFLDLKLLVDWAVASGFHLVQLLPINDTSVHRMWWDSYPYSSLSVFALHPLYLRVQALSENIPEEIKQEIEKAKQQLDGKDVDYEATMATKLSIAKKVFDQEKDLILNSSSFHEFFSENEGWLKPYAAFCFLRDFFETSERSEWGRFAHYSEDKLEKLVSKESLHYGIICFHYYVQYHLHLQLSEASEYARKKGVILKGDLPIGVDRNSVDTWVYPNLFRMNTSTGAPPDYFDKNGQNWGFPTYNWEEMSKDNYAWWRARLTQMGKYFTAYRIDHILGFFRIWELPDHAVTGLVGKFRPSIPLSQEELEREGIWDFNRLSRPYIRQEILQQKFGLAWTFVATTFLNEYEKNCYEFKEDSNTEKKIVSKLKTSAESSLLLDGEDKIRRSLFDLLQNIVLIRDPEDPKSFYPRFNLEDTSSFQALDDHSKNVLKRLYYDYYFHRQETLWRQNALKTLPALLNSSDMLACGEDLGLIPSCVHPVMQELGLVGLRIQRMPNESDLEFGIPSQYSYMTVCAPSCHDCSTLRAWWEEDDERRQRFFKNVMESNELPPDQCVPEIAHFIIRQHIESPSMWAIFPLQDLLALKEEYTARPATEETINDPTNPKHYWRFRVHVTLESLNEDNKLKTIIKDLVRWGGRSIPSEDSQVESSLISASSVADDVSKKQQFAGTGEKIRHPSEFNGVPTKDPLAVL</sequence>
<dbReference type="PANTHER" id="PTHR32518">
    <property type="match status" value="1"/>
</dbReference>
<dbReference type="PROSITE" id="PS51166">
    <property type="entry name" value="CBM20"/>
    <property type="match status" value="2"/>
</dbReference>
<protein>
    <recommendedName>
        <fullName evidence="4">4-alpha-glucanotransferase</fullName>
        <ecNumber evidence="4">2.4.1.25</ecNumber>
    </recommendedName>
    <alternativeName>
        <fullName evidence="9">Amylomaltase</fullName>
    </alternativeName>
    <alternativeName>
        <fullName evidence="10">Disproportionating enzyme</fullName>
    </alternativeName>
</protein>
<dbReference type="GO" id="GO:0004134">
    <property type="term" value="F:4-alpha-glucanotransferase activity"/>
    <property type="evidence" value="ECO:0007669"/>
    <property type="project" value="UniProtKB-EC"/>
</dbReference>
<evidence type="ECO:0000259" key="12">
    <source>
        <dbReference type="PROSITE" id="PS51166"/>
    </source>
</evidence>
<dbReference type="PaxDb" id="3827-XP_004493318.1"/>
<evidence type="ECO:0000313" key="13">
    <source>
        <dbReference type="Proteomes" id="UP000087171"/>
    </source>
</evidence>
<feature type="region of interest" description="Disordered" evidence="11">
    <location>
        <begin position="948"/>
        <end position="977"/>
    </location>
</feature>